<sequence>MIEEALTHFRGKSGFRRLFPLFRKKMESLGRVGGSVDITDFKDDELAEIAAFFGSTKEVLLQKKKVSLLRFEKKLADTRFVGIAVRELLEAYYGEKIISKKESHEQKRASEERTLAQWQEQYPALAFWFDYLRERGPDTHWIYRLLESGRLPALVPVLHEAIRALPVEPIRLPVFSQKVSGDPHTLDLHHDTGKLFMHALQVKSGVSAIHGSEEATTLLESFYLLRDDITNDVTVANLLAEVGESVHPLWQAAVETRSVLNVPLRELQQVNAVYPARGDRVWVVENSGVYSSLLDAVPDAPLICTHGQFKLAALKLMDMLVDAGVTLFYAGDIDPEGVVMANRLLARYPRHARLWRMDVQSYHQSRSDNDLEEERLAKLLNVTSDALLPVVRDLQEKKKAGYQEGLLPWLAEDVT</sequence>
<reference evidence="3 4" key="1">
    <citation type="submission" date="2016-10" db="EMBL/GenBank/DDBJ databases">
        <authorList>
            <person name="de Groot N.N."/>
        </authorList>
    </citation>
    <scope>NUCLEOTIDE SEQUENCE [LARGE SCALE GENOMIC DNA]</scope>
    <source>
        <strain evidence="3 4">DSM 21771</strain>
    </source>
</reference>
<protein>
    <submittedName>
        <fullName evidence="3">TIGR02679 family protein</fullName>
    </submittedName>
</protein>
<dbReference type="RefSeq" id="WP_090396463.1">
    <property type="nucleotide sequence ID" value="NZ_FNEN01000003.1"/>
</dbReference>
<keyword evidence="4" id="KW-1185">Reference proteome</keyword>
<dbReference type="EMBL" id="FNEN01000003">
    <property type="protein sequence ID" value="SDI53550.1"/>
    <property type="molecule type" value="Genomic_DNA"/>
</dbReference>
<dbReference type="Proteomes" id="UP000198853">
    <property type="component" value="Unassembled WGS sequence"/>
</dbReference>
<evidence type="ECO:0000259" key="1">
    <source>
        <dbReference type="Pfam" id="PF09664"/>
    </source>
</evidence>
<dbReference type="InterPro" id="IPR013495">
    <property type="entry name" value="CHP02679"/>
</dbReference>
<dbReference type="InterPro" id="IPR024466">
    <property type="entry name" value="CHP02679_N"/>
</dbReference>
<evidence type="ECO:0000259" key="2">
    <source>
        <dbReference type="Pfam" id="PF11796"/>
    </source>
</evidence>
<feature type="domain" description="DUF2399" evidence="1">
    <location>
        <begin position="261"/>
        <end position="414"/>
    </location>
</feature>
<dbReference type="Pfam" id="PF11796">
    <property type="entry name" value="DUF3323"/>
    <property type="match status" value="1"/>
</dbReference>
<dbReference type="NCBIfam" id="TIGR02679">
    <property type="entry name" value="TIGR02679 family protein"/>
    <property type="match status" value="1"/>
</dbReference>
<dbReference type="Pfam" id="PF09664">
    <property type="entry name" value="DUF2399"/>
    <property type="match status" value="1"/>
</dbReference>
<proteinExistence type="predicted"/>
<feature type="domain" description="Conserved hypothetical protein CHP02679 N terminus" evidence="2">
    <location>
        <begin position="33"/>
        <end position="239"/>
    </location>
</feature>
<gene>
    <name evidence="3" type="ORF">SAMN04488123_10329</name>
</gene>
<organism evidence="3 4">
    <name type="scientific">Natribacillus halophilus</name>
    <dbReference type="NCBI Taxonomy" id="549003"/>
    <lineage>
        <taxon>Bacteria</taxon>
        <taxon>Bacillati</taxon>
        <taxon>Bacillota</taxon>
        <taxon>Bacilli</taxon>
        <taxon>Bacillales</taxon>
        <taxon>Bacillaceae</taxon>
        <taxon>Natribacillus</taxon>
    </lineage>
</organism>
<dbReference type="AlphaFoldDB" id="A0A1G8LE86"/>
<evidence type="ECO:0000313" key="3">
    <source>
        <dbReference type="EMBL" id="SDI53550.1"/>
    </source>
</evidence>
<dbReference type="OrthoDB" id="1661308at2"/>
<accession>A0A1G8LE86</accession>
<name>A0A1G8LE86_9BACI</name>
<dbReference type="InterPro" id="IPR024465">
    <property type="entry name" value="DUF2399"/>
</dbReference>
<evidence type="ECO:0000313" key="4">
    <source>
        <dbReference type="Proteomes" id="UP000198853"/>
    </source>
</evidence>